<name>A0ABY9WN88_9BACT</name>
<accession>A0ABY9WN88</accession>
<reference evidence="1 2" key="1">
    <citation type="submission" date="2019-08" db="EMBL/GenBank/DDBJ databases">
        <title>Archangium and Cystobacter genomes.</title>
        <authorList>
            <person name="Chen I.-C.K."/>
            <person name="Wielgoss S."/>
        </authorList>
    </citation>
    <scope>NUCLEOTIDE SEQUENCE [LARGE SCALE GENOMIC DNA]</scope>
    <source>
        <strain evidence="1 2">Cbm 6</strain>
    </source>
</reference>
<protein>
    <submittedName>
        <fullName evidence="1">Uncharacterized protein</fullName>
    </submittedName>
</protein>
<keyword evidence="2" id="KW-1185">Reference proteome</keyword>
<sequence length="171" mass="18679">MSDLEAEFARVEAEIARDRAALLDRLIRNALQELRPPPREAVTGNSVPHAGLSPGPVDFITTVMQLRDMMASGGISRDFGGALLSFVISRATPPERFRARDLLLVEAAEAAGGTTWAKMLRIHAELSAQRNGRQPDATNRVGLLVHEAISFGPNGRLPGRRQLLRILSRQP</sequence>
<gene>
    <name evidence="1" type="ORF">F0U60_15005</name>
</gene>
<evidence type="ECO:0000313" key="1">
    <source>
        <dbReference type="EMBL" id="WNG45271.1"/>
    </source>
</evidence>
<dbReference type="RefSeq" id="WP_395819706.1">
    <property type="nucleotide sequence ID" value="NZ_CP043494.1"/>
</dbReference>
<organism evidence="1 2">
    <name type="scientific">Archangium minus</name>
    <dbReference type="NCBI Taxonomy" id="83450"/>
    <lineage>
        <taxon>Bacteria</taxon>
        <taxon>Pseudomonadati</taxon>
        <taxon>Myxococcota</taxon>
        <taxon>Myxococcia</taxon>
        <taxon>Myxococcales</taxon>
        <taxon>Cystobacterineae</taxon>
        <taxon>Archangiaceae</taxon>
        <taxon>Archangium</taxon>
    </lineage>
</organism>
<dbReference type="Proteomes" id="UP001611383">
    <property type="component" value="Chromosome"/>
</dbReference>
<evidence type="ECO:0000313" key="2">
    <source>
        <dbReference type="Proteomes" id="UP001611383"/>
    </source>
</evidence>
<dbReference type="EMBL" id="CP043494">
    <property type="protein sequence ID" value="WNG45271.1"/>
    <property type="molecule type" value="Genomic_DNA"/>
</dbReference>
<proteinExistence type="predicted"/>